<dbReference type="Proteomes" id="UP000634136">
    <property type="component" value="Unassembled WGS sequence"/>
</dbReference>
<evidence type="ECO:0000313" key="8">
    <source>
        <dbReference type="Proteomes" id="UP000634136"/>
    </source>
</evidence>
<keyword evidence="8" id="KW-1185">Reference proteome</keyword>
<keyword evidence="1" id="KW-0805">Transcription regulation</keyword>
<dbReference type="EMBL" id="JAAIUW010000005">
    <property type="protein sequence ID" value="KAF7831482.1"/>
    <property type="molecule type" value="Genomic_DNA"/>
</dbReference>
<feature type="region of interest" description="Disordered" evidence="5">
    <location>
        <begin position="1"/>
        <end position="104"/>
    </location>
</feature>
<dbReference type="GO" id="GO:0003700">
    <property type="term" value="F:DNA-binding transcription factor activity"/>
    <property type="evidence" value="ECO:0007669"/>
    <property type="project" value="TreeGrafter"/>
</dbReference>
<gene>
    <name evidence="7" type="ORF">G2W53_013815</name>
</gene>
<keyword evidence="4" id="KW-0539">Nucleus</keyword>
<evidence type="ECO:0000256" key="5">
    <source>
        <dbReference type="SAM" id="MobiDB-lite"/>
    </source>
</evidence>
<dbReference type="GO" id="GO:0003680">
    <property type="term" value="F:minor groove of adenine-thymine-rich DNA binding"/>
    <property type="evidence" value="ECO:0007669"/>
    <property type="project" value="InterPro"/>
</dbReference>
<sequence>MANQGLGISHSPLSRASDDESSDNSTRGLATQPGRTSLALGGGTMSLTKNEPSKSSTPPGYSILGGSGGGNDIGNDHINHNLNFPPPKKHRGRPRGSKNKPKPPITIIREVDDKALKPVIIEISAGSDVVDELIHFSQRHEMGLTVLSGSGSVTNVTLHQPFSHTSSLTLHGTYTVLSLSGTYILRNQGQVFGGVIAGRVIATSSVVVVATLCKNLVHHKLPNNNGSDDVVAADIFNARSVKNNANAIEGGMNTSNAIMATPAAALNAASASPLNFHVPSDANVNVMQWDFPNHSHNY</sequence>
<accession>A0A834TZY2</accession>
<dbReference type="InterPro" id="IPR014476">
    <property type="entry name" value="AHL15-29"/>
</dbReference>
<feature type="compositionally biased region" description="Polar residues" evidence="5">
    <location>
        <begin position="23"/>
        <end position="35"/>
    </location>
</feature>
<dbReference type="SUPFAM" id="SSF117856">
    <property type="entry name" value="AF0104/ALDC/Ptd012-like"/>
    <property type="match status" value="1"/>
</dbReference>
<proteinExistence type="predicted"/>
<reference evidence="7" key="1">
    <citation type="submission" date="2020-09" db="EMBL/GenBank/DDBJ databases">
        <title>Genome-Enabled Discovery of Anthraquinone Biosynthesis in Senna tora.</title>
        <authorList>
            <person name="Kang S.-H."/>
            <person name="Pandey R.P."/>
            <person name="Lee C.-M."/>
            <person name="Sim J.-S."/>
            <person name="Jeong J.-T."/>
            <person name="Choi B.-S."/>
            <person name="Jung M."/>
            <person name="Ginzburg D."/>
            <person name="Zhao K."/>
            <person name="Won S.Y."/>
            <person name="Oh T.-J."/>
            <person name="Yu Y."/>
            <person name="Kim N.-H."/>
            <person name="Lee O.R."/>
            <person name="Lee T.-H."/>
            <person name="Bashyal P."/>
            <person name="Kim T.-S."/>
            <person name="Lee W.-H."/>
            <person name="Kawkins C."/>
            <person name="Kim C.-K."/>
            <person name="Kim J.S."/>
            <person name="Ahn B.O."/>
            <person name="Rhee S.Y."/>
            <person name="Sohng J.K."/>
        </authorList>
    </citation>
    <scope>NUCLEOTIDE SEQUENCE</scope>
    <source>
        <tissue evidence="7">Leaf</tissue>
    </source>
</reference>
<dbReference type="PROSITE" id="PS51742">
    <property type="entry name" value="PPC"/>
    <property type="match status" value="1"/>
</dbReference>
<dbReference type="InterPro" id="IPR005175">
    <property type="entry name" value="PPC_dom"/>
</dbReference>
<feature type="compositionally biased region" description="Basic residues" evidence="5">
    <location>
        <begin position="87"/>
        <end position="101"/>
    </location>
</feature>
<name>A0A834TZY2_9FABA</name>
<evidence type="ECO:0000256" key="1">
    <source>
        <dbReference type="ARBA" id="ARBA00023015"/>
    </source>
</evidence>
<evidence type="ECO:0000313" key="7">
    <source>
        <dbReference type="EMBL" id="KAF7831482.1"/>
    </source>
</evidence>
<feature type="domain" description="PPC" evidence="6">
    <location>
        <begin position="113"/>
        <end position="239"/>
    </location>
</feature>
<dbReference type="PANTHER" id="PTHR31100">
    <property type="entry name" value="AT-HOOK MOTIF NUCLEAR-LOCALIZED PROTEIN 15"/>
    <property type="match status" value="1"/>
</dbReference>
<comment type="caution">
    <text evidence="7">The sequence shown here is derived from an EMBL/GenBank/DDBJ whole genome shotgun (WGS) entry which is preliminary data.</text>
</comment>
<evidence type="ECO:0000256" key="4">
    <source>
        <dbReference type="ARBA" id="ARBA00023242"/>
    </source>
</evidence>
<dbReference type="CDD" id="cd11378">
    <property type="entry name" value="DUF296"/>
    <property type="match status" value="1"/>
</dbReference>
<evidence type="ECO:0000259" key="6">
    <source>
        <dbReference type="PROSITE" id="PS51742"/>
    </source>
</evidence>
<keyword evidence="2" id="KW-0238">DNA-binding</keyword>
<protein>
    <submittedName>
        <fullName evidence="7">AT-hook motif nuclear-localized protein 17-like</fullName>
    </submittedName>
</protein>
<evidence type="ECO:0000256" key="2">
    <source>
        <dbReference type="ARBA" id="ARBA00023125"/>
    </source>
</evidence>
<organism evidence="7 8">
    <name type="scientific">Senna tora</name>
    <dbReference type="NCBI Taxonomy" id="362788"/>
    <lineage>
        <taxon>Eukaryota</taxon>
        <taxon>Viridiplantae</taxon>
        <taxon>Streptophyta</taxon>
        <taxon>Embryophyta</taxon>
        <taxon>Tracheophyta</taxon>
        <taxon>Spermatophyta</taxon>
        <taxon>Magnoliopsida</taxon>
        <taxon>eudicotyledons</taxon>
        <taxon>Gunneridae</taxon>
        <taxon>Pentapetalae</taxon>
        <taxon>rosids</taxon>
        <taxon>fabids</taxon>
        <taxon>Fabales</taxon>
        <taxon>Fabaceae</taxon>
        <taxon>Caesalpinioideae</taxon>
        <taxon>Cassia clade</taxon>
        <taxon>Senna</taxon>
    </lineage>
</organism>
<dbReference type="PANTHER" id="PTHR31100:SF63">
    <property type="entry name" value="AT-HOOK MOTIF NUCLEAR-LOCALIZED PROTEIN"/>
    <property type="match status" value="1"/>
</dbReference>
<feature type="compositionally biased region" description="Polar residues" evidence="5">
    <location>
        <begin position="45"/>
        <end position="59"/>
    </location>
</feature>
<dbReference type="AlphaFoldDB" id="A0A834TZY2"/>
<keyword evidence="3" id="KW-0804">Transcription</keyword>
<dbReference type="Gene3D" id="3.30.1330.80">
    <property type="entry name" value="Hypothetical protein, similar to alpha- acetolactate decarboxylase, domain 2"/>
    <property type="match status" value="1"/>
</dbReference>
<dbReference type="OrthoDB" id="1911285at2759"/>
<evidence type="ECO:0000256" key="3">
    <source>
        <dbReference type="ARBA" id="ARBA00023163"/>
    </source>
</evidence>
<dbReference type="Pfam" id="PF03479">
    <property type="entry name" value="PCC"/>
    <property type="match status" value="1"/>
</dbReference>
<feature type="compositionally biased region" description="Gly residues" evidence="5">
    <location>
        <begin position="63"/>
        <end position="72"/>
    </location>
</feature>
<dbReference type="GO" id="GO:0005634">
    <property type="term" value="C:nucleus"/>
    <property type="evidence" value="ECO:0007669"/>
    <property type="project" value="TreeGrafter"/>
</dbReference>